<feature type="DNA-binding region" description="H-T-H motif" evidence="4">
    <location>
        <begin position="37"/>
        <end position="56"/>
    </location>
</feature>
<keyword evidence="3" id="KW-0804">Transcription</keyword>
<dbReference type="RefSeq" id="WP_260728179.1">
    <property type="nucleotide sequence ID" value="NZ_BAAABS010000050.1"/>
</dbReference>
<dbReference type="InterPro" id="IPR001647">
    <property type="entry name" value="HTH_TetR"/>
</dbReference>
<sequence length="195" mass="21092">MKAVSTGLRERKKSATRQALHEAAVALAVEHGPERVTVEAIADAADVSRRTFSNYFASKEEALLHGDRLRMQLLLDAVRARPATETPWAALTAAALELDRRLGARDPKWVTQVRLVRRHPTLAAQQTGTYSALEDDLTAELTARGVTDPMRARLTAAAFLAAIRVAVQAWLDRPAGTALGDVMREALDATGAAFA</sequence>
<dbReference type="Pfam" id="PF17754">
    <property type="entry name" value="TetR_C_14"/>
    <property type="match status" value="1"/>
</dbReference>
<dbReference type="InterPro" id="IPR050109">
    <property type="entry name" value="HTH-type_TetR-like_transc_reg"/>
</dbReference>
<dbReference type="Proteomes" id="UP001058271">
    <property type="component" value="Chromosome"/>
</dbReference>
<dbReference type="PANTHER" id="PTHR30055:SF238">
    <property type="entry name" value="MYCOFACTOCIN BIOSYNTHESIS TRANSCRIPTIONAL REGULATOR MFTR-RELATED"/>
    <property type="match status" value="1"/>
</dbReference>
<dbReference type="PROSITE" id="PS01081">
    <property type="entry name" value="HTH_TETR_1"/>
    <property type="match status" value="1"/>
</dbReference>
<evidence type="ECO:0000259" key="5">
    <source>
        <dbReference type="PROSITE" id="PS50977"/>
    </source>
</evidence>
<evidence type="ECO:0000256" key="1">
    <source>
        <dbReference type="ARBA" id="ARBA00023015"/>
    </source>
</evidence>
<dbReference type="PANTHER" id="PTHR30055">
    <property type="entry name" value="HTH-TYPE TRANSCRIPTIONAL REGULATOR RUTR"/>
    <property type="match status" value="1"/>
</dbReference>
<keyword evidence="2 4" id="KW-0238">DNA-binding</keyword>
<evidence type="ECO:0000256" key="4">
    <source>
        <dbReference type="PROSITE-ProRule" id="PRU00335"/>
    </source>
</evidence>
<feature type="domain" description="HTH tetR-type" evidence="5">
    <location>
        <begin position="14"/>
        <end position="74"/>
    </location>
</feature>
<dbReference type="InterPro" id="IPR023772">
    <property type="entry name" value="DNA-bd_HTH_TetR-type_CS"/>
</dbReference>
<dbReference type="Gene3D" id="1.10.10.60">
    <property type="entry name" value="Homeodomain-like"/>
    <property type="match status" value="1"/>
</dbReference>
<evidence type="ECO:0000313" key="7">
    <source>
        <dbReference type="Proteomes" id="UP001058271"/>
    </source>
</evidence>
<accession>A0ABY5ZAU2</accession>
<organism evidence="6 7">
    <name type="scientific">Dactylosporangium roseum</name>
    <dbReference type="NCBI Taxonomy" id="47989"/>
    <lineage>
        <taxon>Bacteria</taxon>
        <taxon>Bacillati</taxon>
        <taxon>Actinomycetota</taxon>
        <taxon>Actinomycetes</taxon>
        <taxon>Micromonosporales</taxon>
        <taxon>Micromonosporaceae</taxon>
        <taxon>Dactylosporangium</taxon>
    </lineage>
</organism>
<proteinExistence type="predicted"/>
<name>A0ABY5ZAU2_9ACTN</name>
<dbReference type="Gene3D" id="1.10.357.10">
    <property type="entry name" value="Tetracycline Repressor, domain 2"/>
    <property type="match status" value="1"/>
</dbReference>
<dbReference type="InterPro" id="IPR041347">
    <property type="entry name" value="MftR_C"/>
</dbReference>
<protein>
    <submittedName>
        <fullName evidence="6">TetR family transcriptional regulator</fullName>
    </submittedName>
</protein>
<dbReference type="EMBL" id="CP073721">
    <property type="protein sequence ID" value="UWZ38794.1"/>
    <property type="molecule type" value="Genomic_DNA"/>
</dbReference>
<dbReference type="Pfam" id="PF00440">
    <property type="entry name" value="TetR_N"/>
    <property type="match status" value="1"/>
</dbReference>
<evidence type="ECO:0000256" key="2">
    <source>
        <dbReference type="ARBA" id="ARBA00023125"/>
    </source>
</evidence>
<reference evidence="6" key="1">
    <citation type="submission" date="2021-04" db="EMBL/GenBank/DDBJ databases">
        <title>Biosynthetic gene clusters of Dactylosporangioum roseum.</title>
        <authorList>
            <person name="Hartkoorn R.C."/>
            <person name="Beaudoing E."/>
            <person name="Hot D."/>
            <person name="Moureu S."/>
        </authorList>
    </citation>
    <scope>NUCLEOTIDE SEQUENCE</scope>
    <source>
        <strain evidence="6">NRRL B-16295</strain>
    </source>
</reference>
<dbReference type="SUPFAM" id="SSF46689">
    <property type="entry name" value="Homeodomain-like"/>
    <property type="match status" value="1"/>
</dbReference>
<dbReference type="InterPro" id="IPR009057">
    <property type="entry name" value="Homeodomain-like_sf"/>
</dbReference>
<keyword evidence="1" id="KW-0805">Transcription regulation</keyword>
<evidence type="ECO:0000256" key="3">
    <source>
        <dbReference type="ARBA" id="ARBA00023163"/>
    </source>
</evidence>
<evidence type="ECO:0000313" key="6">
    <source>
        <dbReference type="EMBL" id="UWZ38794.1"/>
    </source>
</evidence>
<gene>
    <name evidence="6" type="ORF">Drose_11540</name>
</gene>
<keyword evidence="7" id="KW-1185">Reference proteome</keyword>
<dbReference type="PROSITE" id="PS50977">
    <property type="entry name" value="HTH_TETR_2"/>
    <property type="match status" value="1"/>
</dbReference>